<dbReference type="EMBL" id="PYGD01000007">
    <property type="protein sequence ID" value="PSK90593.1"/>
    <property type="molecule type" value="Genomic_DNA"/>
</dbReference>
<reference evidence="1 2" key="1">
    <citation type="submission" date="2018-03" db="EMBL/GenBank/DDBJ databases">
        <title>Genomic Encyclopedia of Type Strains, Phase III (KMG-III): the genomes of soil and plant-associated and newly described type strains.</title>
        <authorList>
            <person name="Whitman W."/>
        </authorList>
    </citation>
    <scope>NUCLEOTIDE SEQUENCE [LARGE SCALE GENOMIC DNA]</scope>
    <source>
        <strain evidence="1 2">CGMCC 1.12700</strain>
    </source>
</reference>
<protein>
    <submittedName>
        <fullName evidence="1">Uncharacterized protein</fullName>
    </submittedName>
</protein>
<name>A0A2P8D047_9BACT</name>
<evidence type="ECO:0000313" key="1">
    <source>
        <dbReference type="EMBL" id="PSK90593.1"/>
    </source>
</evidence>
<accession>A0A2P8D047</accession>
<gene>
    <name evidence="1" type="ORF">B0I18_1073</name>
</gene>
<organism evidence="1 2">
    <name type="scientific">Taibaiella chishuiensis</name>
    <dbReference type="NCBI Taxonomy" id="1434707"/>
    <lineage>
        <taxon>Bacteria</taxon>
        <taxon>Pseudomonadati</taxon>
        <taxon>Bacteroidota</taxon>
        <taxon>Chitinophagia</taxon>
        <taxon>Chitinophagales</taxon>
        <taxon>Chitinophagaceae</taxon>
        <taxon>Taibaiella</taxon>
    </lineage>
</organism>
<sequence>MQSCVASNSTTPQTSKDIDEARKNGTFVAEVYVAGNRLDSIEVETAWIEKVWFKESSGEKTITDNCKLCFKIRQKAGGKFLLNDVFDWDMRETSTNRYIGVEIKKNLLGQSGTYIYELDGCRVPDSLTFHLNLKSEDSSIKVDDLTFKRK</sequence>
<evidence type="ECO:0000313" key="2">
    <source>
        <dbReference type="Proteomes" id="UP000240572"/>
    </source>
</evidence>
<keyword evidence="2" id="KW-1185">Reference proteome</keyword>
<dbReference type="Proteomes" id="UP000240572">
    <property type="component" value="Unassembled WGS sequence"/>
</dbReference>
<dbReference type="AlphaFoldDB" id="A0A2P8D047"/>
<comment type="caution">
    <text evidence="1">The sequence shown here is derived from an EMBL/GenBank/DDBJ whole genome shotgun (WGS) entry which is preliminary data.</text>
</comment>
<proteinExistence type="predicted"/>